<evidence type="ECO:0000256" key="2">
    <source>
        <dbReference type="ARBA" id="ARBA00022723"/>
    </source>
</evidence>
<feature type="signal peptide" evidence="4">
    <location>
        <begin position="1"/>
        <end position="23"/>
    </location>
</feature>
<dbReference type="InterPro" id="IPR017850">
    <property type="entry name" value="Alkaline_phosphatase_core_sf"/>
</dbReference>
<dbReference type="GO" id="GO:0046872">
    <property type="term" value="F:metal ion binding"/>
    <property type="evidence" value="ECO:0007669"/>
    <property type="project" value="UniProtKB-KW"/>
</dbReference>
<evidence type="ECO:0000256" key="1">
    <source>
        <dbReference type="ARBA" id="ARBA00008779"/>
    </source>
</evidence>
<evidence type="ECO:0000259" key="5">
    <source>
        <dbReference type="Pfam" id="PF00884"/>
    </source>
</evidence>
<dbReference type="PANTHER" id="PTHR45953:SF1">
    <property type="entry name" value="IDURONATE 2-SULFATASE"/>
    <property type="match status" value="1"/>
</dbReference>
<dbReference type="Pfam" id="PF00884">
    <property type="entry name" value="Sulfatase"/>
    <property type="match status" value="1"/>
</dbReference>
<dbReference type="GO" id="GO:0005737">
    <property type="term" value="C:cytoplasm"/>
    <property type="evidence" value="ECO:0007669"/>
    <property type="project" value="TreeGrafter"/>
</dbReference>
<comment type="similarity">
    <text evidence="1">Belongs to the sulfatase family.</text>
</comment>
<dbReference type="EMBL" id="CAAHFH010000002">
    <property type="protein sequence ID" value="VGO22321.1"/>
    <property type="molecule type" value="Genomic_DNA"/>
</dbReference>
<dbReference type="AlphaFoldDB" id="A0A6C2UST9"/>
<keyword evidence="7" id="KW-1185">Reference proteome</keyword>
<feature type="chain" id="PRO_5028815252" evidence="4">
    <location>
        <begin position="24"/>
        <end position="474"/>
    </location>
</feature>
<keyword evidence="4" id="KW-0732">Signal</keyword>
<feature type="domain" description="Sulfatase N-terminal" evidence="5">
    <location>
        <begin position="32"/>
        <end position="350"/>
    </location>
</feature>
<reference evidence="6 7" key="1">
    <citation type="submission" date="2019-04" db="EMBL/GenBank/DDBJ databases">
        <authorList>
            <person name="Van Vliet M D."/>
        </authorList>
    </citation>
    <scope>NUCLEOTIDE SEQUENCE [LARGE SCALE GENOMIC DNA]</scope>
    <source>
        <strain evidence="6 7">F21</strain>
    </source>
</reference>
<keyword evidence="2" id="KW-0479">Metal-binding</keyword>
<name>A0A6C2UST9_9BACT</name>
<protein>
    <submittedName>
        <fullName evidence="6">Arylsulfatase</fullName>
    </submittedName>
</protein>
<evidence type="ECO:0000313" key="7">
    <source>
        <dbReference type="Proteomes" id="UP000346198"/>
    </source>
</evidence>
<dbReference type="PANTHER" id="PTHR45953">
    <property type="entry name" value="IDURONATE 2-SULFATASE"/>
    <property type="match status" value="1"/>
</dbReference>
<evidence type="ECO:0000256" key="4">
    <source>
        <dbReference type="SAM" id="SignalP"/>
    </source>
</evidence>
<dbReference type="GO" id="GO:0008484">
    <property type="term" value="F:sulfuric ester hydrolase activity"/>
    <property type="evidence" value="ECO:0007669"/>
    <property type="project" value="TreeGrafter"/>
</dbReference>
<dbReference type="RefSeq" id="WP_136063708.1">
    <property type="nucleotide sequence ID" value="NZ_CAAHFH010000002.1"/>
</dbReference>
<dbReference type="InterPro" id="IPR024607">
    <property type="entry name" value="Sulfatase_CS"/>
</dbReference>
<proteinExistence type="inferred from homology"/>
<dbReference type="Proteomes" id="UP000346198">
    <property type="component" value="Unassembled WGS sequence"/>
</dbReference>
<sequence length="474" mass="52991">MKTNRREYLVASTLAIAAGLASAAGKAKENRPNILWIITDQQVADGMSCTGNPNLNTPAMDSLAANGVRFERAYCANPICVPSRTSMMTGRMPHETGVTLNMDLFKVLHPSLGSFITKAGYDTGYIGKWHIPMPTDTSDWHGFNRMQEGSKEFNDQHFAAPSIEFIKKKRNKPFFLVASFVNPHDICEWARRATGGFPERRTLLWNGSISDTPPPEECPALPANFQIPENEPDIIREYQTWQEGTYPVRDWPDERWRQYRWALNRLTERVDSEIAKVLDAVNDNTVIIFTSDHGDGNGAHKWNQKTLLYDEPARVPLIISGKGIAKPGTVDKDRLVSTGLDIFPTICDYAKAAGPDGLRGLSLRPLAEGKPVEWRDQLVVENDLSPAYGHSAGVVGRMLRTKNYKYVAYSTGKLRESLTDMRTDPGEMNNLAVDPAYREILQDHRNRLVAELKITNDSFIVPGTVSNGWKLAPC</sequence>
<evidence type="ECO:0000256" key="3">
    <source>
        <dbReference type="ARBA" id="ARBA00022801"/>
    </source>
</evidence>
<keyword evidence="3" id="KW-0378">Hydrolase</keyword>
<dbReference type="InterPro" id="IPR000917">
    <property type="entry name" value="Sulfatase_N"/>
</dbReference>
<organism evidence="6 7">
    <name type="scientific">Pontiella sulfatireligans</name>
    <dbReference type="NCBI Taxonomy" id="2750658"/>
    <lineage>
        <taxon>Bacteria</taxon>
        <taxon>Pseudomonadati</taxon>
        <taxon>Kiritimatiellota</taxon>
        <taxon>Kiritimatiellia</taxon>
        <taxon>Kiritimatiellales</taxon>
        <taxon>Pontiellaceae</taxon>
        <taxon>Pontiella</taxon>
    </lineage>
</organism>
<evidence type="ECO:0000313" key="6">
    <source>
        <dbReference type="EMBL" id="VGO22321.1"/>
    </source>
</evidence>
<dbReference type="SUPFAM" id="SSF53649">
    <property type="entry name" value="Alkaline phosphatase-like"/>
    <property type="match status" value="1"/>
</dbReference>
<gene>
    <name evidence="6" type="ORF">SCARR_04404</name>
</gene>
<dbReference type="Gene3D" id="3.40.720.10">
    <property type="entry name" value="Alkaline Phosphatase, subunit A"/>
    <property type="match status" value="1"/>
</dbReference>
<accession>A0A6C2UST9</accession>
<dbReference type="PROSITE" id="PS00149">
    <property type="entry name" value="SULFATASE_2"/>
    <property type="match status" value="1"/>
</dbReference>